<dbReference type="InterPro" id="IPR027417">
    <property type="entry name" value="P-loop_NTPase"/>
</dbReference>
<dbReference type="SUPFAM" id="SSF52540">
    <property type="entry name" value="P-loop containing nucleoside triphosphate hydrolases"/>
    <property type="match status" value="1"/>
</dbReference>
<evidence type="ECO:0000256" key="1">
    <source>
        <dbReference type="SAM" id="Coils"/>
    </source>
</evidence>
<gene>
    <name evidence="3" type="ORF">F6Q06_09365</name>
</gene>
<dbReference type="Gene3D" id="3.40.50.300">
    <property type="entry name" value="P-loop containing nucleotide triphosphate hydrolases"/>
    <property type="match status" value="1"/>
</dbReference>
<evidence type="ECO:0000313" key="4">
    <source>
        <dbReference type="Proteomes" id="UP001194579"/>
    </source>
</evidence>
<feature type="region of interest" description="Disordered" evidence="2">
    <location>
        <begin position="1"/>
        <end position="24"/>
    </location>
</feature>
<proteinExistence type="predicted"/>
<name>A0ABS0RYZ3_PECPM</name>
<evidence type="ECO:0000313" key="3">
    <source>
        <dbReference type="EMBL" id="MBI0554693.1"/>
    </source>
</evidence>
<dbReference type="Proteomes" id="UP001194579">
    <property type="component" value="Unassembled WGS sequence"/>
</dbReference>
<protein>
    <submittedName>
        <fullName evidence="3">AAA family ATPase</fullName>
    </submittedName>
</protein>
<comment type="caution">
    <text evidence="3">The sequence shown here is derived from an EMBL/GenBank/DDBJ whole genome shotgun (WGS) entry which is preliminary data.</text>
</comment>
<feature type="coiled-coil region" evidence="1">
    <location>
        <begin position="186"/>
        <end position="413"/>
    </location>
</feature>
<dbReference type="RefSeq" id="WP_198338583.1">
    <property type="nucleotide sequence ID" value="NZ_JBBBPJ010000040.1"/>
</dbReference>
<keyword evidence="1" id="KW-0175">Coiled coil</keyword>
<feature type="coiled-coil region" evidence="1">
    <location>
        <begin position="97"/>
        <end position="127"/>
    </location>
</feature>
<accession>A0ABS0RYZ3</accession>
<evidence type="ECO:0000256" key="2">
    <source>
        <dbReference type="SAM" id="MobiDB-lite"/>
    </source>
</evidence>
<reference evidence="4" key="1">
    <citation type="submission" date="2023-07" db="EMBL/GenBank/DDBJ databases">
        <title>Identification of Pectobacterium versatile causing blackleg of potato from New York State with a whole genome sequencing approach.</title>
        <authorList>
            <person name="Ma X."/>
            <person name="Swingle B."/>
        </authorList>
    </citation>
    <scope>NUCLEOTIDE SEQUENCE [LARGE SCALE GENOMIC DNA]</scope>
    <source>
        <strain evidence="4">NY1588A</strain>
    </source>
</reference>
<keyword evidence="4" id="KW-1185">Reference proteome</keyword>
<organism evidence="3 4">
    <name type="scientific">Pectobacterium parmentieri</name>
    <dbReference type="NCBI Taxonomy" id="1905730"/>
    <lineage>
        <taxon>Bacteria</taxon>
        <taxon>Pseudomonadati</taxon>
        <taxon>Pseudomonadota</taxon>
        <taxon>Gammaproteobacteria</taxon>
        <taxon>Enterobacterales</taxon>
        <taxon>Pectobacteriaceae</taxon>
        <taxon>Pectobacterium</taxon>
    </lineage>
</organism>
<dbReference type="EMBL" id="WABS01000015">
    <property type="protein sequence ID" value="MBI0554693.1"/>
    <property type="molecule type" value="Genomic_DNA"/>
</dbReference>
<sequence length="801" mass="92144">MRKRAQQKYDAQIPQQKNGSAAIHAASTSQKNIYASESQIYATASHVAQDSELLHEIDFDAAWLEQISKRLQLEGDDRFVSWLQQFIVACQLLGQQHETLLENIQKNQRQEQQLAKQHQALELEQADYDKRFSGLMAKCTQQANKERELNERELNAETGFSEQNTVALRSLLVNQQQIGLQHQEDIQQLVVQKRELVREIDEARKELVQVQVQQSEAEAQRSHVLDEREKEITRLGENLKRDCRRLEREEKELMIEKNLLNERLADEMNMERAEFERKIHQLKRQFDSAQASVVNLSERLAEREDLEHALNGQPVLELLNELETLRGENRRLRYQAEHTNLSELERENESLLKRKIDLESELQLLRPEMDKLQREVGLHRVAATQLETTALEKRVLEQQKNVLAHSIDELEVRIGRLTNANTTQTPFPAMSQMDASRDLGVERKHRDVGDLKTFADALQQRIAQAEDGVQLFYPLDDIQLLLGGLSMSQLHLFQGISGTGKTSLAKAFAKSMGGFCTDISVQAGWRDRDDLLGHYNAFERRFYEKDCLQALYRAQIPYWRDTCNVILLDEMNLSRPEQYFAEFLSALEKNNPAERLITLSETALPNAPIKLVDGRQIWVPDNVWFIGTANHDETTNELADKTYDRAHVMTLPKRDTRFCIKQLDKASYSWQSLREAFDKAKEEHAETVDSLLERLSNHAFTRLLEVDFGIGWGNRFNKQALDFIPVTIASGANNGRALDHLLATRVMRSGKVTGRYNISLDSLTQLKDALETFWLQANLAGEPTESLALLDTDIRRMSGVR</sequence>